<dbReference type="AlphaFoldDB" id="A0AAE1QLS5"/>
<feature type="binding site" evidence="3">
    <location>
        <begin position="30"/>
        <end position="37"/>
    </location>
    <ligand>
        <name>GTP</name>
        <dbReference type="ChEBI" id="CHEBI:37565"/>
    </ligand>
</feature>
<name>A0AAE1QLS5_9EUCA</name>
<dbReference type="GO" id="GO:0005525">
    <property type="term" value="F:GTP binding"/>
    <property type="evidence" value="ECO:0007669"/>
    <property type="project" value="UniProtKB-KW"/>
</dbReference>
<dbReference type="InterPro" id="IPR005225">
    <property type="entry name" value="Small_GTP-bd"/>
</dbReference>
<evidence type="ECO:0000256" key="2">
    <source>
        <dbReference type="ARBA" id="ARBA00023134"/>
    </source>
</evidence>
<feature type="binding site" evidence="3">
    <location>
        <position position="76"/>
    </location>
    <ligand>
        <name>GTP</name>
        <dbReference type="ChEBI" id="CHEBI:37565"/>
    </ligand>
</feature>
<dbReference type="InterPro" id="IPR006689">
    <property type="entry name" value="Small_GTPase_ARF/SAR"/>
</dbReference>
<dbReference type="GO" id="GO:0060170">
    <property type="term" value="C:ciliary membrane"/>
    <property type="evidence" value="ECO:0007669"/>
    <property type="project" value="TreeGrafter"/>
</dbReference>
<accession>A0AAE1QLS5</accession>
<dbReference type="GO" id="GO:0097730">
    <property type="term" value="C:non-motile cilium"/>
    <property type="evidence" value="ECO:0007669"/>
    <property type="project" value="TreeGrafter"/>
</dbReference>
<dbReference type="Pfam" id="PF00025">
    <property type="entry name" value="Arf"/>
    <property type="match status" value="1"/>
</dbReference>
<evidence type="ECO:0000256" key="1">
    <source>
        <dbReference type="ARBA" id="ARBA00022741"/>
    </source>
</evidence>
<dbReference type="GO" id="GO:0016192">
    <property type="term" value="P:vesicle-mediated transport"/>
    <property type="evidence" value="ECO:0007669"/>
    <property type="project" value="UniProtKB-ARBA"/>
</dbReference>
<dbReference type="EMBL" id="JAWZYT010000036">
    <property type="protein sequence ID" value="KAK4329086.1"/>
    <property type="molecule type" value="Genomic_DNA"/>
</dbReference>
<feature type="binding site" evidence="4">
    <location>
        <position position="37"/>
    </location>
    <ligand>
        <name>Mg(2+)</name>
        <dbReference type="ChEBI" id="CHEBI:18420"/>
    </ligand>
</feature>
<dbReference type="SMART" id="SM00178">
    <property type="entry name" value="SAR"/>
    <property type="match status" value="1"/>
</dbReference>
<evidence type="ECO:0000313" key="7">
    <source>
        <dbReference type="Proteomes" id="UP001292094"/>
    </source>
</evidence>
<proteinExistence type="predicted"/>
<dbReference type="Proteomes" id="UP001292094">
    <property type="component" value="Unassembled WGS sequence"/>
</dbReference>
<dbReference type="PRINTS" id="PR00328">
    <property type="entry name" value="SAR1GTPBP"/>
</dbReference>
<keyword evidence="7" id="KW-1185">Reference proteome</keyword>
<evidence type="ECO:0000313" key="6">
    <source>
        <dbReference type="EMBL" id="KAK4329086.1"/>
    </source>
</evidence>
<dbReference type="GO" id="GO:0051649">
    <property type="term" value="P:establishment of localization in cell"/>
    <property type="evidence" value="ECO:0007669"/>
    <property type="project" value="UniProtKB-ARBA"/>
</dbReference>
<dbReference type="GO" id="GO:0003924">
    <property type="term" value="F:GTPase activity"/>
    <property type="evidence" value="ECO:0007669"/>
    <property type="project" value="InterPro"/>
</dbReference>
<feature type="compositionally biased region" description="Polar residues" evidence="5">
    <location>
        <begin position="283"/>
        <end position="304"/>
    </location>
</feature>
<feature type="compositionally biased region" description="Basic and acidic residues" evidence="5">
    <location>
        <begin position="310"/>
        <end position="322"/>
    </location>
</feature>
<keyword evidence="1 3" id="KW-0547">Nucleotide-binding</keyword>
<feature type="compositionally biased region" description="Acidic residues" evidence="5">
    <location>
        <begin position="267"/>
        <end position="276"/>
    </location>
</feature>
<feature type="compositionally biased region" description="Basic residues" evidence="5">
    <location>
        <begin position="509"/>
        <end position="521"/>
    </location>
</feature>
<dbReference type="InterPro" id="IPR051995">
    <property type="entry name" value="Ciliary_GTPase"/>
</dbReference>
<evidence type="ECO:0008006" key="8">
    <source>
        <dbReference type="Google" id="ProtNLM"/>
    </source>
</evidence>
<keyword evidence="4" id="KW-0479">Metal-binding</keyword>
<evidence type="ECO:0000256" key="4">
    <source>
        <dbReference type="PIRSR" id="PIRSR606689-2"/>
    </source>
</evidence>
<dbReference type="PROSITE" id="PS51417">
    <property type="entry name" value="ARF"/>
    <property type="match status" value="1"/>
</dbReference>
<dbReference type="SUPFAM" id="SSF52540">
    <property type="entry name" value="P-loop containing nucleoside triphosphate hydrolases"/>
    <property type="match status" value="1"/>
</dbReference>
<dbReference type="FunFam" id="3.40.50.300:FF:000415">
    <property type="entry name" value="ADP-ribosylation factor-like GTPase 13B"/>
    <property type="match status" value="1"/>
</dbReference>
<protein>
    <recommendedName>
        <fullName evidence="8">ADP-ribosylation factor-like protein 13B</fullName>
    </recommendedName>
</protein>
<dbReference type="InterPro" id="IPR027417">
    <property type="entry name" value="P-loop_NTPase"/>
</dbReference>
<dbReference type="Gene3D" id="3.40.50.300">
    <property type="entry name" value="P-loop containing nucleotide triphosphate hydrolases"/>
    <property type="match status" value="1"/>
</dbReference>
<feature type="compositionally biased region" description="Low complexity" evidence="5">
    <location>
        <begin position="482"/>
        <end position="491"/>
    </location>
</feature>
<feature type="binding site" evidence="3">
    <location>
        <begin position="132"/>
        <end position="135"/>
    </location>
    <ligand>
        <name>GTP</name>
        <dbReference type="ChEBI" id="CHEBI:37565"/>
    </ligand>
</feature>
<comment type="caution">
    <text evidence="6">The sequence shown here is derived from an EMBL/GenBank/DDBJ whole genome shotgun (WGS) entry which is preliminary data.</text>
</comment>
<dbReference type="PANTHER" id="PTHR46090:SF2">
    <property type="entry name" value="ADP-RIBOSYLATION FACTOR-LIKE PROTEIN 13B"/>
    <property type="match status" value="1"/>
</dbReference>
<feature type="region of interest" description="Disordered" evidence="5">
    <location>
        <begin position="458"/>
        <end position="550"/>
    </location>
</feature>
<dbReference type="PANTHER" id="PTHR46090">
    <property type="entry name" value="ADP-RIBOSYLATION FACTOR-LIKE PROTEIN 13B"/>
    <property type="match status" value="1"/>
</dbReference>
<feature type="binding site" evidence="4">
    <location>
        <position position="54"/>
    </location>
    <ligand>
        <name>Mg(2+)</name>
        <dbReference type="ChEBI" id="CHEBI:18420"/>
    </ligand>
</feature>
<reference evidence="6" key="1">
    <citation type="submission" date="2023-11" db="EMBL/GenBank/DDBJ databases">
        <title>Genome assemblies of two species of porcelain crab, Petrolisthes cinctipes and Petrolisthes manimaculis (Anomura: Porcellanidae).</title>
        <authorList>
            <person name="Angst P."/>
        </authorList>
    </citation>
    <scope>NUCLEOTIDE SEQUENCE</scope>
    <source>
        <strain evidence="6">PB745_02</strain>
        <tissue evidence="6">Gill</tissue>
    </source>
</reference>
<keyword evidence="2 3" id="KW-0342">GTP-binding</keyword>
<feature type="compositionally biased region" description="Low complexity" evidence="5">
    <location>
        <begin position="330"/>
        <end position="352"/>
    </location>
</feature>
<sequence>MSSLLSKMGNCLLLLGLKKEKRPVTLLLVGLDNAGKTTAAKGIVGEPMEDVAPTVGFAPENLEYRGCEVTIYDLGGGSKIRPVWTKYFSEIHGVIFVVDSSDASRLEECKEVLVKLLSDKKIAGKPILVLANKQDVEGAMDEVDVVEGLGIEAVVNKYKCPTRVETCTATTTRSTNKPDKPIADGFRWLIDTIVVHYAVINKRVVKDMERERNHQKKEMEERKERLLRLRLERERAEKRRREQDEGKRQQEELQRKQDEEAVKELEESSDEEEEEIVMGVPTHPSSSTGTIPNGLLPQSRNVSASGIVRRSPEEDQELRELGFKSQAELQDSTSSSSSHQVSPDSSPTSPVSRPHRVILVQESPSHQPAAPKSQSLPPSSHPAHKSPPSPHHMSNSTSVPYPTIQSPPSPSHTSRASPQLARSPFKDEDSGILDPNGYIISNGLSTSRLDLCREARTSECVPIDSDDELFDLTSVTSRRRSTTSSPPSSSSGYMKDHHLELETNTTVKPSKKKSFLRRYHKTAPLVPSSPPPPSSSDTLNNHTSVPLPLA</sequence>
<dbReference type="GO" id="GO:1905515">
    <property type="term" value="P:non-motile cilium assembly"/>
    <property type="evidence" value="ECO:0007669"/>
    <property type="project" value="TreeGrafter"/>
</dbReference>
<keyword evidence="4" id="KW-0460">Magnesium</keyword>
<dbReference type="SMART" id="SM00177">
    <property type="entry name" value="ARF"/>
    <property type="match status" value="1"/>
</dbReference>
<feature type="region of interest" description="Disordered" evidence="5">
    <location>
        <begin position="236"/>
        <end position="440"/>
    </location>
</feature>
<dbReference type="GO" id="GO:0097500">
    <property type="term" value="P:receptor localization to non-motile cilium"/>
    <property type="evidence" value="ECO:0007669"/>
    <property type="project" value="TreeGrafter"/>
</dbReference>
<dbReference type="GO" id="GO:0046872">
    <property type="term" value="F:metal ion binding"/>
    <property type="evidence" value="ECO:0007669"/>
    <property type="project" value="UniProtKB-KW"/>
</dbReference>
<gene>
    <name evidence="6" type="ORF">Pmani_000545</name>
</gene>
<feature type="compositionally biased region" description="Basic and acidic residues" evidence="5">
    <location>
        <begin position="236"/>
        <end position="266"/>
    </location>
</feature>
<organism evidence="6 7">
    <name type="scientific">Petrolisthes manimaculis</name>
    <dbReference type="NCBI Taxonomy" id="1843537"/>
    <lineage>
        <taxon>Eukaryota</taxon>
        <taxon>Metazoa</taxon>
        <taxon>Ecdysozoa</taxon>
        <taxon>Arthropoda</taxon>
        <taxon>Crustacea</taxon>
        <taxon>Multicrustacea</taxon>
        <taxon>Malacostraca</taxon>
        <taxon>Eumalacostraca</taxon>
        <taxon>Eucarida</taxon>
        <taxon>Decapoda</taxon>
        <taxon>Pleocyemata</taxon>
        <taxon>Anomura</taxon>
        <taxon>Galatheoidea</taxon>
        <taxon>Porcellanidae</taxon>
        <taxon>Petrolisthes</taxon>
    </lineage>
</organism>
<dbReference type="NCBIfam" id="TIGR00231">
    <property type="entry name" value="small_GTP"/>
    <property type="match status" value="1"/>
</dbReference>
<evidence type="ECO:0000256" key="5">
    <source>
        <dbReference type="SAM" id="MobiDB-lite"/>
    </source>
</evidence>
<evidence type="ECO:0000256" key="3">
    <source>
        <dbReference type="PIRSR" id="PIRSR606689-1"/>
    </source>
</evidence>